<dbReference type="Gene3D" id="3.40.1490.10">
    <property type="entry name" value="Bit1"/>
    <property type="match status" value="1"/>
</dbReference>
<name>A0ABV5TEG3_9ACTN</name>
<dbReference type="SUPFAM" id="SSF102462">
    <property type="entry name" value="Peptidyl-tRNA hydrolase II"/>
    <property type="match status" value="1"/>
</dbReference>
<keyword evidence="2" id="KW-1185">Reference proteome</keyword>
<dbReference type="Proteomes" id="UP001589610">
    <property type="component" value="Unassembled WGS sequence"/>
</dbReference>
<organism evidence="1 2">
    <name type="scientific">Streptosporangium vulgare</name>
    <dbReference type="NCBI Taxonomy" id="46190"/>
    <lineage>
        <taxon>Bacteria</taxon>
        <taxon>Bacillati</taxon>
        <taxon>Actinomycetota</taxon>
        <taxon>Actinomycetes</taxon>
        <taxon>Streptosporangiales</taxon>
        <taxon>Streptosporangiaceae</taxon>
        <taxon>Streptosporangium</taxon>
    </lineage>
</organism>
<accession>A0ABV5TEG3</accession>
<dbReference type="PIRSF" id="PIRSF033736">
    <property type="entry name" value="UCP033763"/>
    <property type="match status" value="1"/>
</dbReference>
<comment type="caution">
    <text evidence="1">The sequence shown here is derived from an EMBL/GenBank/DDBJ whole genome shotgun (WGS) entry which is preliminary data.</text>
</comment>
<reference evidence="1 2" key="1">
    <citation type="submission" date="2024-09" db="EMBL/GenBank/DDBJ databases">
        <authorList>
            <person name="Sun Q."/>
            <person name="Mori K."/>
        </authorList>
    </citation>
    <scope>NUCLEOTIDE SEQUENCE [LARGE SCALE GENOMIC DNA]</scope>
    <source>
        <strain evidence="1 2">JCM 3028</strain>
    </source>
</reference>
<evidence type="ECO:0000313" key="2">
    <source>
        <dbReference type="Proteomes" id="UP001589610"/>
    </source>
</evidence>
<dbReference type="RefSeq" id="WP_386156559.1">
    <property type="nucleotide sequence ID" value="NZ_JBHMBS010000005.1"/>
</dbReference>
<gene>
    <name evidence="1" type="ORF">ACFFRH_13370</name>
</gene>
<dbReference type="Pfam" id="PF09391">
    <property type="entry name" value="DUF2000"/>
    <property type="match status" value="1"/>
</dbReference>
<proteinExistence type="predicted"/>
<dbReference type="InterPro" id="IPR018988">
    <property type="entry name" value="DUF2000"/>
</dbReference>
<evidence type="ECO:0000313" key="1">
    <source>
        <dbReference type="EMBL" id="MFB9676480.1"/>
    </source>
</evidence>
<dbReference type="InterPro" id="IPR023476">
    <property type="entry name" value="Pep_tRNA_hydro_II_dom_sf"/>
</dbReference>
<dbReference type="EMBL" id="JBHMBS010000005">
    <property type="protein sequence ID" value="MFB9676480.1"/>
    <property type="molecule type" value="Genomic_DNA"/>
</dbReference>
<dbReference type="InterPro" id="IPR017021">
    <property type="entry name" value="UCP033763"/>
</dbReference>
<protein>
    <submittedName>
        <fullName evidence="1">DUF2000 domain-containing protein</fullName>
    </submittedName>
</protein>
<sequence length="156" mass="16614">MTMLADWIDTLDRRTDLPTRRLPVKWVIVIDHDLPRGLQANAAACLAASVGNAVPAILGSAGTDASGHTHAGLPWTGCTVLAAPGDTVRRIRNEAAEEAELVVADMAAIAQRTNVYDEYLAGLARSGGEELSYYAVSLLGPRQAVERLTGKLPLLR</sequence>